<evidence type="ECO:0000256" key="2">
    <source>
        <dbReference type="ARBA" id="ARBA00008751"/>
    </source>
</evidence>
<dbReference type="InterPro" id="IPR015881">
    <property type="entry name" value="ARHD_Rieske_2Fe_2S"/>
</dbReference>
<evidence type="ECO:0000256" key="8">
    <source>
        <dbReference type="ARBA" id="ARBA00023027"/>
    </source>
</evidence>
<keyword evidence="11" id="KW-1185">Reference proteome</keyword>
<keyword evidence="3" id="KW-0001">2Fe-2S</keyword>
<dbReference type="Gene3D" id="3.90.380.10">
    <property type="entry name" value="Naphthalene 1,2-dioxygenase Alpha Subunit, Chain A, domain 1"/>
    <property type="match status" value="1"/>
</dbReference>
<dbReference type="SUPFAM" id="SSF55961">
    <property type="entry name" value="Bet v1-like"/>
    <property type="match status" value="1"/>
</dbReference>
<gene>
    <name evidence="10" type="ORF">SAMN05445850_5671</name>
</gene>
<dbReference type="InterPro" id="IPR015879">
    <property type="entry name" value="Ring_hydroxy_dOase_asu_C_dom"/>
</dbReference>
<dbReference type="Pfam" id="PF00848">
    <property type="entry name" value="Ring_hydroxyl_A"/>
    <property type="match status" value="1"/>
</dbReference>
<evidence type="ECO:0000313" key="11">
    <source>
        <dbReference type="Proteomes" id="UP000199365"/>
    </source>
</evidence>
<dbReference type="PRINTS" id="PR00090">
    <property type="entry name" value="RNGDIOXGNASE"/>
</dbReference>
<evidence type="ECO:0000313" key="10">
    <source>
        <dbReference type="EMBL" id="SDR53355.1"/>
    </source>
</evidence>
<name>A0A1H1JUR4_9BURK</name>
<dbReference type="GO" id="GO:0051537">
    <property type="term" value="F:2 iron, 2 sulfur cluster binding"/>
    <property type="evidence" value="ECO:0007669"/>
    <property type="project" value="UniProtKB-KW"/>
</dbReference>
<keyword evidence="5" id="KW-0560">Oxidoreductase</keyword>
<dbReference type="EMBL" id="FNKX01000002">
    <property type="protein sequence ID" value="SDR53355.1"/>
    <property type="molecule type" value="Genomic_DNA"/>
</dbReference>
<dbReference type="AlphaFoldDB" id="A0A1H1JUR4"/>
<dbReference type="InterPro" id="IPR001663">
    <property type="entry name" value="Rng_hydr_dOase-A"/>
</dbReference>
<dbReference type="GO" id="GO:0005506">
    <property type="term" value="F:iron ion binding"/>
    <property type="evidence" value="ECO:0007669"/>
    <property type="project" value="InterPro"/>
</dbReference>
<sequence>MGNTSPDSCEHTVRLDFVPKDSYLSKQFLEREKERLWPRIWQVACRLEEIPNVGDFVTFDVAGESIIVVRTAGDQIKAFFNVCQHRGRRLTNGCGKAAKFHCAYHGWQWNLDGSLARVLDRQDWEGCPDMADGDLRLTDVLVDTWGGFVFINMDPDAEPLAKFLDPVPEITNCFEFEKMRYRWYKSIRLPCNWKVALEAFNEGYHVAATHPQLLDVAGDDVTRSFSYGRHGMFGYSTATRMIGAPSPRTGKPMPEDVRQGLVNFFRVMEETLKAINTARDYEAAKRLMTEMSPSGNQFEVLGKAMEFQREAAIAEGAGWPEVSFEQLGRAGADWHVFPNLVFLPYPDGALFYRARPDGDNPDSCIYDIWSLQRFAPGAEPPLKREFYYGVDDWKENAQENFGLILWQDFQNMTNVQQGMKSRGFKGLRTNPLQESSVSNFHRALREFIARDE</sequence>
<dbReference type="InterPro" id="IPR017941">
    <property type="entry name" value="Rieske_2Fe-2S"/>
</dbReference>
<dbReference type="PANTHER" id="PTHR43756:SF5">
    <property type="entry name" value="CHOLINE MONOOXYGENASE, CHLOROPLASTIC"/>
    <property type="match status" value="1"/>
</dbReference>
<evidence type="ECO:0000256" key="7">
    <source>
        <dbReference type="ARBA" id="ARBA00023014"/>
    </source>
</evidence>
<dbReference type="PROSITE" id="PS51296">
    <property type="entry name" value="RIESKE"/>
    <property type="match status" value="1"/>
</dbReference>
<comment type="similarity">
    <text evidence="2">Belongs to the bacterial ring-hydroxylating dioxygenase alpha subunit family.</text>
</comment>
<evidence type="ECO:0000256" key="4">
    <source>
        <dbReference type="ARBA" id="ARBA00022723"/>
    </source>
</evidence>
<keyword evidence="7" id="KW-0411">Iron-sulfur</keyword>
<dbReference type="Pfam" id="PF00355">
    <property type="entry name" value="Rieske"/>
    <property type="match status" value="1"/>
</dbReference>
<reference evidence="11" key="1">
    <citation type="submission" date="2016-10" db="EMBL/GenBank/DDBJ databases">
        <authorList>
            <person name="Varghese N."/>
            <person name="Submissions S."/>
        </authorList>
    </citation>
    <scope>NUCLEOTIDE SEQUENCE [LARGE SCALE GENOMIC DNA]</scope>
    <source>
        <strain evidence="11">DUS833</strain>
    </source>
</reference>
<dbReference type="Gene3D" id="2.102.10.10">
    <property type="entry name" value="Rieske [2Fe-2S] iron-sulphur domain"/>
    <property type="match status" value="1"/>
</dbReference>
<proteinExistence type="inferred from homology"/>
<evidence type="ECO:0000256" key="1">
    <source>
        <dbReference type="ARBA" id="ARBA00001962"/>
    </source>
</evidence>
<evidence type="ECO:0000259" key="9">
    <source>
        <dbReference type="PROSITE" id="PS51296"/>
    </source>
</evidence>
<accession>A0A1H1JUR4</accession>
<dbReference type="GO" id="GO:0016491">
    <property type="term" value="F:oxidoreductase activity"/>
    <property type="evidence" value="ECO:0007669"/>
    <property type="project" value="UniProtKB-KW"/>
</dbReference>
<dbReference type="CDD" id="cd03469">
    <property type="entry name" value="Rieske_RO_Alpha_N"/>
    <property type="match status" value="1"/>
</dbReference>
<organism evidence="10 11">
    <name type="scientific">Paraburkholderia tuberum</name>
    <dbReference type="NCBI Taxonomy" id="157910"/>
    <lineage>
        <taxon>Bacteria</taxon>
        <taxon>Pseudomonadati</taxon>
        <taxon>Pseudomonadota</taxon>
        <taxon>Betaproteobacteria</taxon>
        <taxon>Burkholderiales</taxon>
        <taxon>Burkholderiaceae</taxon>
        <taxon>Paraburkholderia</taxon>
    </lineage>
</organism>
<dbReference type="InterPro" id="IPR036922">
    <property type="entry name" value="Rieske_2Fe-2S_sf"/>
</dbReference>
<dbReference type="STRING" id="157910.SAMN05445850_5671"/>
<keyword evidence="6" id="KW-0408">Iron</keyword>
<dbReference type="PANTHER" id="PTHR43756">
    <property type="entry name" value="CHOLINE MONOOXYGENASE, CHLOROPLASTIC"/>
    <property type="match status" value="1"/>
</dbReference>
<evidence type="ECO:0000256" key="5">
    <source>
        <dbReference type="ARBA" id="ARBA00023002"/>
    </source>
</evidence>
<dbReference type="SUPFAM" id="SSF50022">
    <property type="entry name" value="ISP domain"/>
    <property type="match status" value="1"/>
</dbReference>
<evidence type="ECO:0000256" key="6">
    <source>
        <dbReference type="ARBA" id="ARBA00023004"/>
    </source>
</evidence>
<dbReference type="CDD" id="cd08882">
    <property type="entry name" value="RHO_alpha_C_MupW-like"/>
    <property type="match status" value="1"/>
</dbReference>
<evidence type="ECO:0000256" key="3">
    <source>
        <dbReference type="ARBA" id="ARBA00022714"/>
    </source>
</evidence>
<comment type="cofactor">
    <cofactor evidence="1">
        <name>Fe cation</name>
        <dbReference type="ChEBI" id="CHEBI:24875"/>
    </cofactor>
</comment>
<dbReference type="Proteomes" id="UP000199365">
    <property type="component" value="Unassembled WGS sequence"/>
</dbReference>
<keyword evidence="8" id="KW-0520">NAD</keyword>
<dbReference type="PROSITE" id="PS00570">
    <property type="entry name" value="RING_HYDROXYL_ALPHA"/>
    <property type="match status" value="1"/>
</dbReference>
<dbReference type="RefSeq" id="WP_090808811.1">
    <property type="nucleotide sequence ID" value="NZ_FNKX01000002.1"/>
</dbReference>
<keyword evidence="4" id="KW-0479">Metal-binding</keyword>
<protein>
    <submittedName>
        <fullName evidence="10">Rieske [2Fe-2S] domain-containing protein</fullName>
    </submittedName>
</protein>
<feature type="domain" description="Rieske" evidence="9">
    <location>
        <begin position="41"/>
        <end position="151"/>
    </location>
</feature>